<accession>A0AAN7BJ53</accession>
<dbReference type="InterPro" id="IPR021109">
    <property type="entry name" value="Peptidase_aspartic_dom_sf"/>
</dbReference>
<reference evidence="4" key="1">
    <citation type="journal article" date="2023" name="Mol. Phylogenet. Evol.">
        <title>Genome-scale phylogeny and comparative genomics of the fungal order Sordariales.</title>
        <authorList>
            <person name="Hensen N."/>
            <person name="Bonometti L."/>
            <person name="Westerberg I."/>
            <person name="Brannstrom I.O."/>
            <person name="Guillou S."/>
            <person name="Cros-Aarteil S."/>
            <person name="Calhoun S."/>
            <person name="Haridas S."/>
            <person name="Kuo A."/>
            <person name="Mondo S."/>
            <person name="Pangilinan J."/>
            <person name="Riley R."/>
            <person name="LaButti K."/>
            <person name="Andreopoulos B."/>
            <person name="Lipzen A."/>
            <person name="Chen C."/>
            <person name="Yan M."/>
            <person name="Daum C."/>
            <person name="Ng V."/>
            <person name="Clum A."/>
            <person name="Steindorff A."/>
            <person name="Ohm R.A."/>
            <person name="Martin F."/>
            <person name="Silar P."/>
            <person name="Natvig D.O."/>
            <person name="Lalanne C."/>
            <person name="Gautier V."/>
            <person name="Ament-Velasquez S.L."/>
            <person name="Kruys A."/>
            <person name="Hutchinson M.I."/>
            <person name="Powell A.J."/>
            <person name="Barry K."/>
            <person name="Miller A.N."/>
            <person name="Grigoriev I.V."/>
            <person name="Debuchy R."/>
            <person name="Gladieux P."/>
            <person name="Hiltunen Thoren M."/>
            <person name="Johannesson H."/>
        </authorList>
    </citation>
    <scope>NUCLEOTIDE SEQUENCE</scope>
    <source>
        <strain evidence="4">CBS 990.96</strain>
    </source>
</reference>
<reference evidence="4" key="2">
    <citation type="submission" date="2023-05" db="EMBL/GenBank/DDBJ databases">
        <authorList>
            <consortium name="Lawrence Berkeley National Laboratory"/>
            <person name="Steindorff A."/>
            <person name="Hensen N."/>
            <person name="Bonometti L."/>
            <person name="Westerberg I."/>
            <person name="Brannstrom I.O."/>
            <person name="Guillou S."/>
            <person name="Cros-Aarteil S."/>
            <person name="Calhoun S."/>
            <person name="Haridas S."/>
            <person name="Kuo A."/>
            <person name="Mondo S."/>
            <person name="Pangilinan J."/>
            <person name="Riley R."/>
            <person name="Labutti K."/>
            <person name="Andreopoulos B."/>
            <person name="Lipzen A."/>
            <person name="Chen C."/>
            <person name="Yanf M."/>
            <person name="Daum C."/>
            <person name="Ng V."/>
            <person name="Clum A."/>
            <person name="Ohm R."/>
            <person name="Martin F."/>
            <person name="Silar P."/>
            <person name="Natvig D."/>
            <person name="Lalanne C."/>
            <person name="Gautier V."/>
            <person name="Ament-Velasquez S.L."/>
            <person name="Kruys A."/>
            <person name="Hutchinson M.I."/>
            <person name="Powell A.J."/>
            <person name="Barry K."/>
            <person name="Miller A.N."/>
            <person name="Grigoriev I.V."/>
            <person name="Debuchy R."/>
            <person name="Gladieux P."/>
            <person name="Thoren M.H."/>
            <person name="Johannesson H."/>
        </authorList>
    </citation>
    <scope>NUCLEOTIDE SEQUENCE</scope>
    <source>
        <strain evidence="4">CBS 990.96</strain>
    </source>
</reference>
<keyword evidence="5" id="KW-1185">Reference proteome</keyword>
<feature type="signal peptide" evidence="3">
    <location>
        <begin position="1"/>
        <end position="23"/>
    </location>
</feature>
<evidence type="ECO:0000256" key="3">
    <source>
        <dbReference type="SAM" id="SignalP"/>
    </source>
</evidence>
<keyword evidence="3" id="KW-0732">Signal</keyword>
<evidence type="ECO:0000256" key="1">
    <source>
        <dbReference type="SAM" id="MobiDB-lite"/>
    </source>
</evidence>
<feature type="chain" id="PRO_5042810288" evidence="3">
    <location>
        <begin position="24"/>
        <end position="720"/>
    </location>
</feature>
<keyword evidence="2" id="KW-0812">Transmembrane</keyword>
<evidence type="ECO:0000256" key="2">
    <source>
        <dbReference type="SAM" id="Phobius"/>
    </source>
</evidence>
<keyword evidence="2" id="KW-0472">Membrane</keyword>
<organism evidence="4 5">
    <name type="scientific">Podospora fimiseda</name>
    <dbReference type="NCBI Taxonomy" id="252190"/>
    <lineage>
        <taxon>Eukaryota</taxon>
        <taxon>Fungi</taxon>
        <taxon>Dikarya</taxon>
        <taxon>Ascomycota</taxon>
        <taxon>Pezizomycotina</taxon>
        <taxon>Sordariomycetes</taxon>
        <taxon>Sordariomycetidae</taxon>
        <taxon>Sordariales</taxon>
        <taxon>Podosporaceae</taxon>
        <taxon>Podospora</taxon>
    </lineage>
</organism>
<dbReference type="Proteomes" id="UP001301958">
    <property type="component" value="Unassembled WGS sequence"/>
</dbReference>
<protein>
    <submittedName>
        <fullName evidence="4">Aspartic peptidase domain-containing protein</fullName>
    </submittedName>
</protein>
<keyword evidence="2" id="KW-1133">Transmembrane helix</keyword>
<feature type="region of interest" description="Disordered" evidence="1">
    <location>
        <begin position="552"/>
        <end position="574"/>
    </location>
</feature>
<feature type="compositionally biased region" description="Polar residues" evidence="1">
    <location>
        <begin position="552"/>
        <end position="564"/>
    </location>
</feature>
<dbReference type="EMBL" id="MU865399">
    <property type="protein sequence ID" value="KAK4224247.1"/>
    <property type="molecule type" value="Genomic_DNA"/>
</dbReference>
<dbReference type="CDD" id="cd12087">
    <property type="entry name" value="TM_EGFR-like"/>
    <property type="match status" value="1"/>
</dbReference>
<comment type="caution">
    <text evidence="4">The sequence shown here is derived from an EMBL/GenBank/DDBJ whole genome shotgun (WGS) entry which is preliminary data.</text>
</comment>
<dbReference type="SUPFAM" id="SSF50630">
    <property type="entry name" value="Acid proteases"/>
    <property type="match status" value="1"/>
</dbReference>
<proteinExistence type="predicted"/>
<dbReference type="AlphaFoldDB" id="A0AAN7BJ53"/>
<sequence length="720" mass="77837">MSNLRLKTALAALVSFLTTLLDAAEFLEVPFTTDIALFDGGSFGPDGPWQAAAIILGTTDQQTLASNKSQPTWAAAWPSTLGFTSLLTTEKHGPDQGGVLKITRDQAMQSMSWGEFGEAGRNVMATIAGVYGNQLSTGVGMMSDLTLLDLGLRAPGYANVKAFTYAMNDTTIFVTQKTEKSPSKKFIPKVGILGLGKPSDSQLRLGEALIGDGLKGNGLVEQMKNNGVVGSNSFGMHLGSVPLKQKGSLVLGGYDTKRVVGPVGTFETQLGMVLISLVDVVLGSELGGWPYDTPQQDIGGLFNGTDDQWGIDTVNVLRRKKGSIIVNVNPTVPGIYLPNTTCANIAKHLPVTFNASVGWYGTWLWNTQDPAYKRIVNSPAYLGFVLSDTSANNITIKVPFKLLDLTLEEPYVDTPTQYLPCHDTRSYKSGAWELGRAFLQAAFYGANMDRNITFLAQAPGPSGEQAVVRAIKPDDTTIASQPESRFAESWKSHWTILEEPLADSASTDGAAKDKKLGGRAIAGVVIGSLAGVGLISAAIWFFWRRRQQSLQKSSEIQDENQTPEYTDDVKDDPNYVPELGGNGKKIHEMAQSPLVSEMAETPAFSELYTPSVPQELESPLVVSEVPGSAVVYEMPGSETWVQQETRKSQEASGAYQYSRAPMGGRLLYVQVPETLHLEGWLVRKVGDTGWICMKEAVGPLSQKICILSNHDQAQKRPVVE</sequence>
<gene>
    <name evidence="4" type="ORF">QBC38DRAFT_458539</name>
</gene>
<dbReference type="Gene3D" id="2.40.70.10">
    <property type="entry name" value="Acid Proteases"/>
    <property type="match status" value="2"/>
</dbReference>
<evidence type="ECO:0000313" key="4">
    <source>
        <dbReference type="EMBL" id="KAK4224247.1"/>
    </source>
</evidence>
<name>A0AAN7BJ53_9PEZI</name>
<evidence type="ECO:0000313" key="5">
    <source>
        <dbReference type="Proteomes" id="UP001301958"/>
    </source>
</evidence>
<feature type="transmembrane region" description="Helical" evidence="2">
    <location>
        <begin position="520"/>
        <end position="543"/>
    </location>
</feature>